<dbReference type="SUPFAM" id="SSF56935">
    <property type="entry name" value="Porins"/>
    <property type="match status" value="1"/>
</dbReference>
<dbReference type="Proteomes" id="UP000192277">
    <property type="component" value="Unassembled WGS sequence"/>
</dbReference>
<dbReference type="Pfam" id="PF07715">
    <property type="entry name" value="Plug"/>
    <property type="match status" value="1"/>
</dbReference>
<organism evidence="4 5">
    <name type="scientific">Niastella koreensis</name>
    <dbReference type="NCBI Taxonomy" id="354356"/>
    <lineage>
        <taxon>Bacteria</taxon>
        <taxon>Pseudomonadati</taxon>
        <taxon>Bacteroidota</taxon>
        <taxon>Chitinophagia</taxon>
        <taxon>Chitinophagales</taxon>
        <taxon>Chitinophagaceae</taxon>
        <taxon>Niastella</taxon>
    </lineage>
</organism>
<evidence type="ECO:0000313" key="5">
    <source>
        <dbReference type="Proteomes" id="UP000192277"/>
    </source>
</evidence>
<dbReference type="InterPro" id="IPR039426">
    <property type="entry name" value="TonB-dep_rcpt-like"/>
</dbReference>
<sequence>MERSVTRKLVIAIITIGAFMHKGFSQTDTAKASAYESMSLKELLNVKIVSASKSAELLFDAPLSASVVTRAEIRRTGCTSIMEALRLVPGVIVREQSNGNYDIHLRGMDNVPPNASFDLTSNTTTLVMIDNRPIYNYLRGGTFWETLPVDLHDVEKIEVVRGPAAALYGPNAVNGVINIITRQIEKKGLYATVNNQQGSNYTFIDNASIGYRLNRLSIIASGNFQHRNRSQESYYEYSRDQYIEQPAYLINFGQDTIRNIGAIYPKPQLSMEKMAGNLFASYRISDKSKVVISTGVQHSVAQRVATENEFTPLSFAHSNTRYADVQGNINGLTGQFSYNEGTQYTDYSAENKYDFKTINSNIEYNFSRRNFSLKPGISFQRAVYDDRKYADQVNWTGVFNARTVINTQSASLHGEYKLFHNALRLVGGLAASRFNYPDTTYLSFELAATWKLNKSNLFRLVYSGAPRSANIYDTYVAQTIQLNPAGVHTFDVMALSGNKDLRLLTAKMVEAGYRSTISHVVSLDVEVFNICSKNYNTSIIQAPYTLLAGIDTIHVTEIRATNLPMQLNQAGLTFSLTIDTKKIKIKPFATLQHTQIKDYAISNVMPGVIPGAADIYSGIGTKRTLKSTPALYGGGIIEYKIAPKVNFAVSSYYYTKQDYYHISNIIYHDGIRGIDHLQGKLIMNAAISYEPVKGLVLNCSGKNLLNQTAHEFFYTDKTPFMVMGGCTWQLQ</sequence>
<evidence type="ECO:0000256" key="2">
    <source>
        <dbReference type="PROSITE-ProRule" id="PRU01360"/>
    </source>
</evidence>
<dbReference type="RefSeq" id="WP_014219925.1">
    <property type="nucleotide sequence ID" value="NZ_LWBO01000005.1"/>
</dbReference>
<accession>A0ABX3NZA8</accession>
<comment type="caution">
    <text evidence="4">The sequence shown here is derived from an EMBL/GenBank/DDBJ whole genome shotgun (WGS) entry which is preliminary data.</text>
</comment>
<keyword evidence="2" id="KW-1134">Transmembrane beta strand</keyword>
<dbReference type="InterPro" id="IPR037066">
    <property type="entry name" value="Plug_dom_sf"/>
</dbReference>
<dbReference type="PANTHER" id="PTHR30069:SF29">
    <property type="entry name" value="HEMOGLOBIN AND HEMOGLOBIN-HAPTOGLOBIN-BINDING PROTEIN 1-RELATED"/>
    <property type="match status" value="1"/>
</dbReference>
<keyword evidence="1" id="KW-0732">Signal</keyword>
<comment type="subcellular location">
    <subcellularLocation>
        <location evidence="2">Cell outer membrane</location>
        <topology evidence="2">Multi-pass membrane protein</topology>
    </subcellularLocation>
</comment>
<reference evidence="4 5" key="1">
    <citation type="submission" date="2016-04" db="EMBL/GenBank/DDBJ databases">
        <authorList>
            <person name="Chen L."/>
            <person name="Zhuang W."/>
            <person name="Wang G."/>
        </authorList>
    </citation>
    <scope>NUCLEOTIDE SEQUENCE [LARGE SCALE GENOMIC DNA]</scope>
    <source>
        <strain evidence="5">GR20</strain>
    </source>
</reference>
<keyword evidence="5" id="KW-1185">Reference proteome</keyword>
<feature type="domain" description="TonB-dependent receptor plug" evidence="3">
    <location>
        <begin position="60"/>
        <end position="176"/>
    </location>
</feature>
<comment type="similarity">
    <text evidence="2">Belongs to the TonB-dependent receptor family.</text>
</comment>
<dbReference type="Gene3D" id="2.170.130.10">
    <property type="entry name" value="TonB-dependent receptor, plug domain"/>
    <property type="match status" value="1"/>
</dbReference>
<keyword evidence="2" id="KW-0472">Membrane</keyword>
<gene>
    <name evidence="4" type="ORF">A4D02_25005</name>
</gene>
<dbReference type="PROSITE" id="PS52016">
    <property type="entry name" value="TONB_DEPENDENT_REC_3"/>
    <property type="match status" value="1"/>
</dbReference>
<evidence type="ECO:0000313" key="4">
    <source>
        <dbReference type="EMBL" id="OQP51387.1"/>
    </source>
</evidence>
<dbReference type="EMBL" id="LWBO01000005">
    <property type="protein sequence ID" value="OQP51387.1"/>
    <property type="molecule type" value="Genomic_DNA"/>
</dbReference>
<evidence type="ECO:0000259" key="3">
    <source>
        <dbReference type="Pfam" id="PF07715"/>
    </source>
</evidence>
<evidence type="ECO:0000256" key="1">
    <source>
        <dbReference type="ARBA" id="ARBA00022729"/>
    </source>
</evidence>
<keyword evidence="2" id="KW-0812">Transmembrane</keyword>
<name>A0ABX3NZA8_9BACT</name>
<dbReference type="InterPro" id="IPR012910">
    <property type="entry name" value="Plug_dom"/>
</dbReference>
<keyword evidence="2" id="KW-0813">Transport</keyword>
<proteinExistence type="inferred from homology"/>
<keyword evidence="2" id="KW-0998">Cell outer membrane</keyword>
<dbReference type="PANTHER" id="PTHR30069">
    <property type="entry name" value="TONB-DEPENDENT OUTER MEMBRANE RECEPTOR"/>
    <property type="match status" value="1"/>
</dbReference>
<protein>
    <recommendedName>
        <fullName evidence="3">TonB-dependent receptor plug domain-containing protein</fullName>
    </recommendedName>
</protein>